<accession>A0A2N5HNJ2</accession>
<protein>
    <submittedName>
        <fullName evidence="2">Uncharacterized protein</fullName>
    </submittedName>
</protein>
<dbReference type="AlphaFoldDB" id="A0A2N5HNJ2"/>
<gene>
    <name evidence="2" type="ORF">CVD27_05320</name>
</gene>
<dbReference type="Proteomes" id="UP000234950">
    <property type="component" value="Unassembled WGS sequence"/>
</dbReference>
<dbReference type="EMBL" id="PGVE01000028">
    <property type="protein sequence ID" value="PLS07102.1"/>
    <property type="molecule type" value="Genomic_DNA"/>
</dbReference>
<feature type="transmembrane region" description="Helical" evidence="1">
    <location>
        <begin position="5"/>
        <end position="24"/>
    </location>
</feature>
<proteinExistence type="predicted"/>
<keyword evidence="1" id="KW-0812">Transmembrane</keyword>
<sequence length="60" mass="6872">MKIPIFDLILICLGLIFGTYAIFIDQNHRISTNFAGMLSFVLSIWLCISCIKSFKEKKES</sequence>
<comment type="caution">
    <text evidence="2">The sequence shown here is derived from an EMBL/GenBank/DDBJ whole genome shotgun (WGS) entry which is preliminary data.</text>
</comment>
<organism evidence="2 3">
    <name type="scientific">Neobacillus cucumis</name>
    <dbReference type="NCBI Taxonomy" id="1740721"/>
    <lineage>
        <taxon>Bacteria</taxon>
        <taxon>Bacillati</taxon>
        <taxon>Bacillota</taxon>
        <taxon>Bacilli</taxon>
        <taxon>Bacillales</taxon>
        <taxon>Bacillaceae</taxon>
        <taxon>Neobacillus</taxon>
    </lineage>
</organism>
<evidence type="ECO:0000313" key="3">
    <source>
        <dbReference type="Proteomes" id="UP000234950"/>
    </source>
</evidence>
<keyword evidence="3" id="KW-1185">Reference proteome</keyword>
<evidence type="ECO:0000256" key="1">
    <source>
        <dbReference type="SAM" id="Phobius"/>
    </source>
</evidence>
<name>A0A2N5HNJ2_9BACI</name>
<reference evidence="2 3" key="1">
    <citation type="submission" date="2017-11" db="EMBL/GenBank/DDBJ databases">
        <title>Comparitive Functional Genomics of Dry Heat Resistant strains isolated from the Viking Spacecraft.</title>
        <authorList>
            <person name="Seuylemezian A."/>
            <person name="Cooper K."/>
            <person name="Vaishampayan P."/>
        </authorList>
    </citation>
    <scope>NUCLEOTIDE SEQUENCE [LARGE SCALE GENOMIC DNA]</scope>
    <source>
        <strain evidence="2 3">V32-6</strain>
    </source>
</reference>
<keyword evidence="1" id="KW-1133">Transmembrane helix</keyword>
<evidence type="ECO:0000313" key="2">
    <source>
        <dbReference type="EMBL" id="PLS07102.1"/>
    </source>
</evidence>
<keyword evidence="1" id="KW-0472">Membrane</keyword>
<feature type="transmembrane region" description="Helical" evidence="1">
    <location>
        <begin position="30"/>
        <end position="51"/>
    </location>
</feature>